<organism evidence="1 2">
    <name type="scientific">Arthrobacter sedimenti</name>
    <dbReference type="NCBI Taxonomy" id="2694931"/>
    <lineage>
        <taxon>Bacteria</taxon>
        <taxon>Bacillati</taxon>
        <taxon>Actinomycetota</taxon>
        <taxon>Actinomycetes</taxon>
        <taxon>Micrococcales</taxon>
        <taxon>Micrococcaceae</taxon>
        <taxon>Arthrobacter</taxon>
    </lineage>
</organism>
<evidence type="ECO:0000313" key="2">
    <source>
        <dbReference type="Proteomes" id="UP001595778"/>
    </source>
</evidence>
<dbReference type="Gene3D" id="3.40.50.2000">
    <property type="entry name" value="Glycogen Phosphorylase B"/>
    <property type="match status" value="1"/>
</dbReference>
<keyword evidence="2" id="KW-1185">Reference proteome</keyword>
<evidence type="ECO:0000313" key="1">
    <source>
        <dbReference type="EMBL" id="MFC4395172.1"/>
    </source>
</evidence>
<sequence length="318" mass="33941">MAPYTFLALGPASATADAAWLSHPMIKAICQFEGAAITGKRWGSRVLGIGFDALVLALKTLNPSVKGPYFATNPWIGAALRLTGRNDFVVTGIYAEPSSLSWKILRRLIGNAPVISMSESETGPWNADGGNAWCVLYGNSLGYPPRKHSDVFHIFVGGSSDRDPQAISALEEEVLASTTPVQLTIATGGPAGETRRGANVVTHPGYVSQKEFGELLCSASVVFLPLARGTRAAGHMVLVGAVESGIAVAVTPNEGMKEYVMEPGVVLCDPDLPILPQLRDLADATRDREADIRALWEERLSLDSYIGRIMALLEPVRA</sequence>
<dbReference type="SUPFAM" id="SSF53756">
    <property type="entry name" value="UDP-Glycosyltransferase/glycogen phosphorylase"/>
    <property type="match status" value="1"/>
</dbReference>
<dbReference type="RefSeq" id="WP_376976450.1">
    <property type="nucleotide sequence ID" value="NZ_JBHSDQ010000001.1"/>
</dbReference>
<name>A0ABV8WG14_9MICC</name>
<protein>
    <recommendedName>
        <fullName evidence="3">Glycosyltransferase</fullName>
    </recommendedName>
</protein>
<dbReference type="EMBL" id="JBHSDQ010000001">
    <property type="protein sequence ID" value="MFC4395172.1"/>
    <property type="molecule type" value="Genomic_DNA"/>
</dbReference>
<evidence type="ECO:0008006" key="3">
    <source>
        <dbReference type="Google" id="ProtNLM"/>
    </source>
</evidence>
<dbReference type="Proteomes" id="UP001595778">
    <property type="component" value="Unassembled WGS sequence"/>
</dbReference>
<gene>
    <name evidence="1" type="ORF">ACFO0G_03645</name>
</gene>
<accession>A0ABV8WG14</accession>
<comment type="caution">
    <text evidence="1">The sequence shown here is derived from an EMBL/GenBank/DDBJ whole genome shotgun (WGS) entry which is preliminary data.</text>
</comment>
<reference evidence="2" key="1">
    <citation type="journal article" date="2019" name="Int. J. Syst. Evol. Microbiol.">
        <title>The Global Catalogue of Microorganisms (GCM) 10K type strain sequencing project: providing services to taxonomists for standard genome sequencing and annotation.</title>
        <authorList>
            <consortium name="The Broad Institute Genomics Platform"/>
            <consortium name="The Broad Institute Genome Sequencing Center for Infectious Disease"/>
            <person name="Wu L."/>
            <person name="Ma J."/>
        </authorList>
    </citation>
    <scope>NUCLEOTIDE SEQUENCE [LARGE SCALE GENOMIC DNA]</scope>
    <source>
        <strain evidence="2">PJ61</strain>
    </source>
</reference>
<proteinExistence type="predicted"/>